<evidence type="ECO:0000256" key="2">
    <source>
        <dbReference type="SAM" id="Phobius"/>
    </source>
</evidence>
<dbReference type="EMBL" id="CABPSD010000001">
    <property type="protein sequence ID" value="VVD68866.1"/>
    <property type="molecule type" value="Genomic_DNA"/>
</dbReference>
<feature type="transmembrane region" description="Helical" evidence="2">
    <location>
        <begin position="61"/>
        <end position="84"/>
    </location>
</feature>
<feature type="transmembrane region" description="Helical" evidence="2">
    <location>
        <begin position="610"/>
        <end position="633"/>
    </location>
</feature>
<evidence type="ECO:0000313" key="5">
    <source>
        <dbReference type="Proteomes" id="UP000368474"/>
    </source>
</evidence>
<feature type="compositionally biased region" description="Basic and acidic residues" evidence="1">
    <location>
        <begin position="866"/>
        <end position="875"/>
    </location>
</feature>
<dbReference type="InterPro" id="IPR027628">
    <property type="entry name" value="DotA_TraY"/>
</dbReference>
<evidence type="ECO:0000256" key="1">
    <source>
        <dbReference type="SAM" id="MobiDB-lite"/>
    </source>
</evidence>
<gene>
    <name evidence="4" type="ORF">PMO31116_00494</name>
</gene>
<accession>A0A5E4RZF4</accession>
<keyword evidence="2" id="KW-1133">Transmembrane helix</keyword>
<dbReference type="Proteomes" id="UP000368474">
    <property type="component" value="Unassembled WGS sequence"/>
</dbReference>
<evidence type="ECO:0000256" key="3">
    <source>
        <dbReference type="SAM" id="SignalP"/>
    </source>
</evidence>
<dbReference type="NCBIfam" id="TIGR04346">
    <property type="entry name" value="DotA_TraY"/>
    <property type="match status" value="1"/>
</dbReference>
<feature type="transmembrane region" description="Helical" evidence="2">
    <location>
        <begin position="462"/>
        <end position="482"/>
    </location>
</feature>
<feature type="region of interest" description="Disordered" evidence="1">
    <location>
        <begin position="716"/>
        <end position="748"/>
    </location>
</feature>
<feature type="transmembrane region" description="Helical" evidence="2">
    <location>
        <begin position="519"/>
        <end position="543"/>
    </location>
</feature>
<keyword evidence="2" id="KW-0472">Membrane</keyword>
<protein>
    <submittedName>
        <fullName evidence="4">Membrane protein</fullName>
    </submittedName>
</protein>
<feature type="compositionally biased region" description="Polar residues" evidence="1">
    <location>
        <begin position="889"/>
        <end position="898"/>
    </location>
</feature>
<feature type="transmembrane region" description="Helical" evidence="2">
    <location>
        <begin position="105"/>
        <end position="130"/>
    </location>
</feature>
<keyword evidence="2" id="KW-0812">Transmembrane</keyword>
<evidence type="ECO:0000313" key="4">
    <source>
        <dbReference type="EMBL" id="VVD68866.1"/>
    </source>
</evidence>
<feature type="signal peptide" evidence="3">
    <location>
        <begin position="1"/>
        <end position="19"/>
    </location>
</feature>
<feature type="transmembrane region" description="Helical" evidence="2">
    <location>
        <begin position="494"/>
        <end position="513"/>
    </location>
</feature>
<keyword evidence="3" id="KW-0732">Signal</keyword>
<organism evidence="4 5">
    <name type="scientific">Pandoraea morbifera</name>
    <dbReference type="NCBI Taxonomy" id="2508300"/>
    <lineage>
        <taxon>Bacteria</taxon>
        <taxon>Pseudomonadati</taxon>
        <taxon>Pseudomonadota</taxon>
        <taxon>Betaproteobacteria</taxon>
        <taxon>Burkholderiales</taxon>
        <taxon>Burkholderiaceae</taxon>
        <taxon>Pandoraea</taxon>
    </lineage>
</organism>
<dbReference type="AlphaFoldDB" id="A0A5E4RZF4"/>
<feature type="region of interest" description="Disordered" evidence="1">
    <location>
        <begin position="866"/>
        <end position="898"/>
    </location>
</feature>
<feature type="transmembrane region" description="Helical" evidence="2">
    <location>
        <begin position="564"/>
        <end position="590"/>
    </location>
</feature>
<feature type="chain" id="PRO_5023004865" evidence="3">
    <location>
        <begin position="20"/>
        <end position="898"/>
    </location>
</feature>
<feature type="region of interest" description="Disordered" evidence="1">
    <location>
        <begin position="764"/>
        <end position="789"/>
    </location>
</feature>
<keyword evidence="5" id="KW-1185">Reference proteome</keyword>
<reference evidence="4 5" key="1">
    <citation type="submission" date="2019-08" db="EMBL/GenBank/DDBJ databases">
        <authorList>
            <person name="Peeters C."/>
        </authorList>
    </citation>
    <scope>NUCLEOTIDE SEQUENCE [LARGE SCALE GENOMIC DNA]</scope>
    <source>
        <strain evidence="4 5">LMG 31116</strain>
    </source>
</reference>
<sequence length="898" mass="93979">MKKIMMLLMSLLASSSAFADGVLGGNLFDPAPDSKALWVLKGVFGGLLGGGGDPLNTAISMFNSCILIVGGVLAAYVMFSGILNTAHEGEIFGKKYSAAWIPIRYCTGISLIVPFLNGYCVIQAIVMWVAVQGIGLADKVWSETMSGQNLQQYVSTGLTRPEAMQLGLKIYESELCMAILENEKTTPDGATLGYNGVQLGITTNDTGNDVVLSFGATNDVIARPDTCGTVTIQKFTAPAVPTTSLVGFSALTLTGDALQRMVAINQDNIQQVSVLINAIAPVASKDVANVLRGGKITDVSGVRTAVDAYEEHLRQKASELVLAMQNNNELSQAATQDGFITAGSFYTKLSSVNDMVNRSAASIPNATGAGGMNLSATADIQATVFKQVQEVYNSTKGAGTITFGVGKQEGGSESGWWQTVKDAVAGGLDPRVLAKKAFTDTAGFVLNDGENPVMAVQRMGQYSLGTASTASGLLMLANVTTGITPGIANTISDILKIVIPPMLLVGMTLAYVIPMLPAFIFYMAAFGWAVSVCMAIVASPLWIVAHLSPEGHDMMGKGVAGYQLVLSLLLRPVLMIFGMLCGIVLVSVFGQLLNRIFADTFIMSQSDSGFFTLIFGELIAAPILYACFVVILLRKSFGLIHEVPDHILKWIGGGDSWGAYGQAGGAEGAFAAAGAGMQAVGGVANKLGTPNGKQDVKNEGQGNPFQDLKDRALAGGVGEKDGLNGGGTGEERSLSDIQGEAQQAQQEANEGYLNNAVEAMGGEGSKEAESMLKNVAASREKDPSTPFNKHVDNAVARELNHKYGAGVAAAVHAMGGGFSGEKFQDAMSTFAGKASELDQAGLGSGEVKKAFAGAVADAKKDYTAHKAEATEKGEQVKPFGQFMHDSLGRINTSSERID</sequence>
<feature type="region of interest" description="Disordered" evidence="1">
    <location>
        <begin position="688"/>
        <end position="707"/>
    </location>
</feature>
<proteinExistence type="predicted"/>
<name>A0A5E4RZF4_9BURK</name>
<feature type="compositionally biased region" description="Low complexity" evidence="1">
    <location>
        <begin position="738"/>
        <end position="748"/>
    </location>
</feature>